<sequence length="49" mass="5814">MGQIVTFLSFVSHQITLTPLNIGCGWVEWFDWMDCFDLPDVFGWFDWLV</sequence>
<evidence type="ECO:0000313" key="1">
    <source>
        <dbReference type="EMBL" id="VVE06006.1"/>
    </source>
</evidence>
<keyword evidence="2" id="KW-1185">Reference proteome</keyword>
<dbReference type="RefSeq" id="WP_174996061.1">
    <property type="nucleotide sequence ID" value="NZ_CABPSF010000002.1"/>
</dbReference>
<evidence type="ECO:0000313" key="2">
    <source>
        <dbReference type="Proteomes" id="UP000333828"/>
    </source>
</evidence>
<proteinExistence type="predicted"/>
<dbReference type="Proteomes" id="UP000333828">
    <property type="component" value="Unassembled WGS sequence"/>
</dbReference>
<gene>
    <name evidence="1" type="ORF">PIN31115_02371</name>
</gene>
<dbReference type="AlphaFoldDB" id="A0A5E4USL9"/>
<organism evidence="1 2">
    <name type="scientific">Pandoraea iniqua</name>
    <dbReference type="NCBI Taxonomy" id="2508288"/>
    <lineage>
        <taxon>Bacteria</taxon>
        <taxon>Pseudomonadati</taxon>
        <taxon>Pseudomonadota</taxon>
        <taxon>Betaproteobacteria</taxon>
        <taxon>Burkholderiales</taxon>
        <taxon>Burkholderiaceae</taxon>
        <taxon>Pandoraea</taxon>
    </lineage>
</organism>
<reference evidence="1 2" key="1">
    <citation type="submission" date="2019-08" db="EMBL/GenBank/DDBJ databases">
        <authorList>
            <person name="Peeters C."/>
        </authorList>
    </citation>
    <scope>NUCLEOTIDE SEQUENCE [LARGE SCALE GENOMIC DNA]</scope>
    <source>
        <strain evidence="1 2">LMG 31115</strain>
    </source>
</reference>
<name>A0A5E4USL9_9BURK</name>
<protein>
    <submittedName>
        <fullName evidence="1">Uncharacterized protein</fullName>
    </submittedName>
</protein>
<accession>A0A5E4USL9</accession>
<dbReference type="EMBL" id="CABPSI010000002">
    <property type="protein sequence ID" value="VVE06006.1"/>
    <property type="molecule type" value="Genomic_DNA"/>
</dbReference>